<gene>
    <name evidence="1" type="ORF">O181_038459</name>
</gene>
<proteinExistence type="predicted"/>
<protein>
    <submittedName>
        <fullName evidence="1">Uncharacterized protein</fullName>
    </submittedName>
</protein>
<evidence type="ECO:0000313" key="2">
    <source>
        <dbReference type="Proteomes" id="UP000765509"/>
    </source>
</evidence>
<evidence type="ECO:0000313" key="1">
    <source>
        <dbReference type="EMBL" id="MBW0498744.1"/>
    </source>
</evidence>
<comment type="caution">
    <text evidence="1">The sequence shown here is derived from an EMBL/GenBank/DDBJ whole genome shotgun (WGS) entry which is preliminary data.</text>
</comment>
<reference evidence="1" key="1">
    <citation type="submission" date="2021-03" db="EMBL/GenBank/DDBJ databases">
        <title>Draft genome sequence of rust myrtle Austropuccinia psidii MF-1, a brazilian biotype.</title>
        <authorList>
            <person name="Quecine M.C."/>
            <person name="Pachon D.M.R."/>
            <person name="Bonatelli M.L."/>
            <person name="Correr F.H."/>
            <person name="Franceschini L.M."/>
            <person name="Leite T.F."/>
            <person name="Margarido G.R.A."/>
            <person name="Almeida C.A."/>
            <person name="Ferrarezi J.A."/>
            <person name="Labate C.A."/>
        </authorList>
    </citation>
    <scope>NUCLEOTIDE SEQUENCE</scope>
    <source>
        <strain evidence="1">MF-1</strain>
    </source>
</reference>
<name>A0A9Q3HDK6_9BASI</name>
<sequence>MAIFGKNIQPFQEQINKEFSNKDIGPSDLLLGVKIQQLEDCITLHKKHFVDSLLGLYGVQKYKTVSTPLVPNEYLLSGTDHKEKHLKKWALTSEARLVVSTTWVLQHVQTYLMQ</sequence>
<organism evidence="1 2">
    <name type="scientific">Austropuccinia psidii MF-1</name>
    <dbReference type="NCBI Taxonomy" id="1389203"/>
    <lineage>
        <taxon>Eukaryota</taxon>
        <taxon>Fungi</taxon>
        <taxon>Dikarya</taxon>
        <taxon>Basidiomycota</taxon>
        <taxon>Pucciniomycotina</taxon>
        <taxon>Pucciniomycetes</taxon>
        <taxon>Pucciniales</taxon>
        <taxon>Sphaerophragmiaceae</taxon>
        <taxon>Austropuccinia</taxon>
    </lineage>
</organism>
<dbReference type="EMBL" id="AVOT02014880">
    <property type="protein sequence ID" value="MBW0498744.1"/>
    <property type="molecule type" value="Genomic_DNA"/>
</dbReference>
<dbReference type="OrthoDB" id="4026416at2759"/>
<keyword evidence="2" id="KW-1185">Reference proteome</keyword>
<dbReference type="Proteomes" id="UP000765509">
    <property type="component" value="Unassembled WGS sequence"/>
</dbReference>
<dbReference type="AlphaFoldDB" id="A0A9Q3HDK6"/>
<accession>A0A9Q3HDK6</accession>